<name>A0A916YJK6_9BACT</name>
<proteinExistence type="predicted"/>
<evidence type="ECO:0000313" key="2">
    <source>
        <dbReference type="EMBL" id="GGD46736.1"/>
    </source>
</evidence>
<organism evidence="2 3">
    <name type="scientific">Emticicia aquatilis</name>
    <dbReference type="NCBI Taxonomy" id="1537369"/>
    <lineage>
        <taxon>Bacteria</taxon>
        <taxon>Pseudomonadati</taxon>
        <taxon>Bacteroidota</taxon>
        <taxon>Cytophagia</taxon>
        <taxon>Cytophagales</taxon>
        <taxon>Leadbetterellaceae</taxon>
        <taxon>Emticicia</taxon>
    </lineage>
</organism>
<dbReference type="RefSeq" id="WP_188764788.1">
    <property type="nucleotide sequence ID" value="NZ_BMKK01000002.1"/>
</dbReference>
<dbReference type="GO" id="GO:0120147">
    <property type="term" value="F:formylglycine-generating oxidase activity"/>
    <property type="evidence" value="ECO:0007669"/>
    <property type="project" value="TreeGrafter"/>
</dbReference>
<evidence type="ECO:0000259" key="1">
    <source>
        <dbReference type="Pfam" id="PF03781"/>
    </source>
</evidence>
<comment type="caution">
    <text evidence="2">The sequence shown here is derived from an EMBL/GenBank/DDBJ whole genome shotgun (WGS) entry which is preliminary data.</text>
</comment>
<protein>
    <recommendedName>
        <fullName evidence="1">Sulfatase-modifying factor enzyme-like domain-containing protein</fullName>
    </recommendedName>
</protein>
<sequence>MEINSLQKNLEKFHVYTPKSRQVIGNREIVQEIYIILSNIRHFIKVYFFISIILFSCNSEKKAEQTSFDFSPTIKILKEAPKNFPKQEIPKDLVIPAGMVYVPGGYTQIGTTDGMDFERPMFWAEVKPFFMDISPVTVAQFREFIKATNYKTYAENFGDGGFFDKDTKGWTLKKGANWEYPLGKDQSKAPDNHPVTQVSWYDAAAYAKWAGKRLPSEIEWEHAARNAKNDRTIYPFGNDLEKDGKALANTWNGVFPNYNKNTDGFFYTSPVGHFGKTPLGLTDMTGNVWQWCDNWKINYADIANGLMSTDTLEKVEKGGSFLCEPGWCHGYRVSGRSFTSPETSLMHVGFRCVK</sequence>
<reference evidence="2" key="2">
    <citation type="submission" date="2020-09" db="EMBL/GenBank/DDBJ databases">
        <authorList>
            <person name="Sun Q."/>
            <person name="Zhou Y."/>
        </authorList>
    </citation>
    <scope>NUCLEOTIDE SEQUENCE</scope>
    <source>
        <strain evidence="2">CGMCC 1.15958</strain>
    </source>
</reference>
<dbReference type="PANTHER" id="PTHR23150">
    <property type="entry name" value="SULFATASE MODIFYING FACTOR 1, 2"/>
    <property type="match status" value="1"/>
</dbReference>
<dbReference type="SUPFAM" id="SSF56436">
    <property type="entry name" value="C-type lectin-like"/>
    <property type="match status" value="1"/>
</dbReference>
<evidence type="ECO:0000313" key="3">
    <source>
        <dbReference type="Proteomes" id="UP000609064"/>
    </source>
</evidence>
<dbReference type="EMBL" id="BMKK01000002">
    <property type="protein sequence ID" value="GGD46736.1"/>
    <property type="molecule type" value="Genomic_DNA"/>
</dbReference>
<dbReference type="InterPro" id="IPR005532">
    <property type="entry name" value="SUMF_dom"/>
</dbReference>
<dbReference type="Pfam" id="PF03781">
    <property type="entry name" value="FGE-sulfatase"/>
    <property type="match status" value="1"/>
</dbReference>
<dbReference type="AlphaFoldDB" id="A0A916YJK6"/>
<reference evidence="2" key="1">
    <citation type="journal article" date="2014" name="Int. J. Syst. Evol. Microbiol.">
        <title>Complete genome sequence of Corynebacterium casei LMG S-19264T (=DSM 44701T), isolated from a smear-ripened cheese.</title>
        <authorList>
            <consortium name="US DOE Joint Genome Institute (JGI-PGF)"/>
            <person name="Walter F."/>
            <person name="Albersmeier A."/>
            <person name="Kalinowski J."/>
            <person name="Ruckert C."/>
        </authorList>
    </citation>
    <scope>NUCLEOTIDE SEQUENCE</scope>
    <source>
        <strain evidence="2">CGMCC 1.15958</strain>
    </source>
</reference>
<dbReference type="InterPro" id="IPR016187">
    <property type="entry name" value="CTDL_fold"/>
</dbReference>
<keyword evidence="3" id="KW-1185">Reference proteome</keyword>
<gene>
    <name evidence="2" type="ORF">GCM10011514_08410</name>
</gene>
<feature type="domain" description="Sulfatase-modifying factor enzyme-like" evidence="1">
    <location>
        <begin position="98"/>
        <end position="354"/>
    </location>
</feature>
<dbReference type="InterPro" id="IPR051043">
    <property type="entry name" value="Sulfatase_Mod_Factor_Kinase"/>
</dbReference>
<dbReference type="Proteomes" id="UP000609064">
    <property type="component" value="Unassembled WGS sequence"/>
</dbReference>
<dbReference type="InterPro" id="IPR042095">
    <property type="entry name" value="SUMF_sf"/>
</dbReference>
<dbReference type="Gene3D" id="3.90.1580.10">
    <property type="entry name" value="paralog of FGE (formylglycine-generating enzyme)"/>
    <property type="match status" value="1"/>
</dbReference>
<accession>A0A916YJK6</accession>
<dbReference type="PANTHER" id="PTHR23150:SF19">
    <property type="entry name" value="FORMYLGLYCINE-GENERATING ENZYME"/>
    <property type="match status" value="1"/>
</dbReference>